<protein>
    <submittedName>
        <fullName evidence="2">Uncharacterized protein</fullName>
    </submittedName>
</protein>
<evidence type="ECO:0000313" key="2">
    <source>
        <dbReference type="EMBL" id="EGE04617.1"/>
    </source>
</evidence>
<sequence length="245" mass="27756">MESVSTGNTGNADLSVDDTLDQLVDTNRHILSPEGDVTDTDITRFLARVFQQWTTRRPHSKPGKIWAQASFEDTAVEIGTLTRDLPTSATTKAGRMKADRANVYDREPPGSQTNNSRKRGAPVFIRAVMNDGLDSVNFQFLDENSKMVSGKQGIYFSELVKADIYFLAMERHDTYYAGRVHEYNQAVGVFLARNRLQFWRQGNPVYTRPEEPQNLIIQFDLCRNLGKHREQALAKLRALPAPSYQ</sequence>
<evidence type="ECO:0000256" key="1">
    <source>
        <dbReference type="SAM" id="MobiDB-lite"/>
    </source>
</evidence>
<organism evidence="2 3">
    <name type="scientific">Trichophyton equinum (strain ATCC MYA-4606 / CBS 127.97)</name>
    <name type="common">Horse ringworm fungus</name>
    <dbReference type="NCBI Taxonomy" id="559882"/>
    <lineage>
        <taxon>Eukaryota</taxon>
        <taxon>Fungi</taxon>
        <taxon>Dikarya</taxon>
        <taxon>Ascomycota</taxon>
        <taxon>Pezizomycotina</taxon>
        <taxon>Eurotiomycetes</taxon>
        <taxon>Eurotiomycetidae</taxon>
        <taxon>Onygenales</taxon>
        <taxon>Arthrodermataceae</taxon>
        <taxon>Trichophyton</taxon>
    </lineage>
</organism>
<dbReference type="VEuPathDB" id="FungiDB:TEQG_03485"/>
<feature type="compositionally biased region" description="Basic and acidic residues" evidence="1">
    <location>
        <begin position="96"/>
        <end position="108"/>
    </location>
</feature>
<evidence type="ECO:0000313" key="3">
    <source>
        <dbReference type="Proteomes" id="UP000009169"/>
    </source>
</evidence>
<dbReference type="EMBL" id="DS995734">
    <property type="protein sequence ID" value="EGE04617.1"/>
    <property type="molecule type" value="Genomic_DNA"/>
</dbReference>
<dbReference type="eggNOG" id="ENOG502T3MS">
    <property type="taxonomic scope" value="Eukaryota"/>
</dbReference>
<dbReference type="AlphaFoldDB" id="F2PRU9"/>
<proteinExistence type="predicted"/>
<dbReference type="Proteomes" id="UP000009169">
    <property type="component" value="Unassembled WGS sequence"/>
</dbReference>
<name>F2PRU9_TRIEC</name>
<accession>F2PRU9</accession>
<feature type="region of interest" description="Disordered" evidence="1">
    <location>
        <begin position="89"/>
        <end position="119"/>
    </location>
</feature>
<dbReference type="HOGENOM" id="CLU_093895_0_0_1"/>
<reference evidence="3" key="1">
    <citation type="journal article" date="2012" name="MBio">
        <title>Comparative genome analysis of Trichophyton rubrum and related dermatophytes reveals candidate genes involved in infection.</title>
        <authorList>
            <person name="Martinez D.A."/>
            <person name="Oliver B.G."/>
            <person name="Graeser Y."/>
            <person name="Goldberg J.M."/>
            <person name="Li W."/>
            <person name="Martinez-Rossi N.M."/>
            <person name="Monod M."/>
            <person name="Shelest E."/>
            <person name="Barton R.C."/>
            <person name="Birch E."/>
            <person name="Brakhage A.A."/>
            <person name="Chen Z."/>
            <person name="Gurr S.J."/>
            <person name="Heiman D."/>
            <person name="Heitman J."/>
            <person name="Kosti I."/>
            <person name="Rossi A."/>
            <person name="Saif S."/>
            <person name="Samalova M."/>
            <person name="Saunders C.W."/>
            <person name="Shea T."/>
            <person name="Summerbell R.C."/>
            <person name="Xu J."/>
            <person name="Young S."/>
            <person name="Zeng Q."/>
            <person name="Birren B.W."/>
            <person name="Cuomo C.A."/>
            <person name="White T.C."/>
        </authorList>
    </citation>
    <scope>NUCLEOTIDE SEQUENCE [LARGE SCALE GENOMIC DNA]</scope>
    <source>
        <strain evidence="3">ATCC MYA-4606 / CBS 127.97</strain>
    </source>
</reference>
<gene>
    <name evidence="2" type="ORF">TEQG_03485</name>
</gene>
<keyword evidence="3" id="KW-1185">Reference proteome</keyword>